<name>A0A6J4PIZ6_9ACTN</name>
<evidence type="ECO:0000313" key="1">
    <source>
        <dbReference type="EMBL" id="CAA9415749.1"/>
    </source>
</evidence>
<evidence type="ECO:0008006" key="2">
    <source>
        <dbReference type="Google" id="ProtNLM"/>
    </source>
</evidence>
<gene>
    <name evidence="1" type="ORF">AVDCRST_MAG01-01-1920</name>
</gene>
<accession>A0A6J4PIZ6</accession>
<protein>
    <recommendedName>
        <fullName evidence="2">Tetratricopeptide repeat protein</fullName>
    </recommendedName>
</protein>
<proteinExistence type="predicted"/>
<reference evidence="1" key="1">
    <citation type="submission" date="2020-02" db="EMBL/GenBank/DDBJ databases">
        <authorList>
            <person name="Meier V. D."/>
        </authorList>
    </citation>
    <scope>NUCLEOTIDE SEQUENCE</scope>
    <source>
        <strain evidence="1">AVDCRST_MAG01</strain>
    </source>
</reference>
<dbReference type="EMBL" id="CADCUW010000281">
    <property type="protein sequence ID" value="CAA9415749.1"/>
    <property type="molecule type" value="Genomic_DNA"/>
</dbReference>
<organism evidence="1">
    <name type="scientific">uncultured Rubrobacteraceae bacterium</name>
    <dbReference type="NCBI Taxonomy" id="349277"/>
    <lineage>
        <taxon>Bacteria</taxon>
        <taxon>Bacillati</taxon>
        <taxon>Actinomycetota</taxon>
        <taxon>Rubrobacteria</taxon>
        <taxon>Rubrobacterales</taxon>
        <taxon>Rubrobacteraceae</taxon>
        <taxon>environmental samples</taxon>
    </lineage>
</organism>
<sequence>MGFASLQIGDLDRAADALQEALGKFREQGDDWGAATS</sequence>
<dbReference type="AlphaFoldDB" id="A0A6J4PIZ6"/>